<dbReference type="AlphaFoldDB" id="A0A5C6U2Q8"/>
<evidence type="ECO:0000256" key="2">
    <source>
        <dbReference type="ARBA" id="ARBA00012438"/>
    </source>
</evidence>
<keyword evidence="4" id="KW-0472">Membrane</keyword>
<dbReference type="InterPro" id="IPR036097">
    <property type="entry name" value="HisK_dim/P_sf"/>
</dbReference>
<keyword evidence="4" id="KW-0812">Transmembrane</keyword>
<dbReference type="InterPro" id="IPR003661">
    <property type="entry name" value="HisK_dim/P_dom"/>
</dbReference>
<dbReference type="PANTHER" id="PTHR43065:SF42">
    <property type="entry name" value="TWO-COMPONENT SENSOR PPRA"/>
    <property type="match status" value="1"/>
</dbReference>
<name>A0A5C6U2Q8_9BURK</name>
<keyword evidence="7" id="KW-1185">Reference proteome</keyword>
<dbReference type="PANTHER" id="PTHR43065">
    <property type="entry name" value="SENSOR HISTIDINE KINASE"/>
    <property type="match status" value="1"/>
</dbReference>
<evidence type="ECO:0000256" key="3">
    <source>
        <dbReference type="SAM" id="MobiDB-lite"/>
    </source>
</evidence>
<dbReference type="GO" id="GO:0000155">
    <property type="term" value="F:phosphorelay sensor kinase activity"/>
    <property type="evidence" value="ECO:0007669"/>
    <property type="project" value="InterPro"/>
</dbReference>
<reference evidence="6 7" key="1">
    <citation type="submission" date="2019-08" db="EMBL/GenBank/DDBJ databases">
        <authorList>
            <person name="Khan S.A."/>
            <person name="Jeon C.O."/>
            <person name="Jeong S.E."/>
        </authorList>
    </citation>
    <scope>NUCLEOTIDE SEQUENCE [LARGE SCALE GENOMIC DNA]</scope>
    <source>
        <strain evidence="7">IMCC1728</strain>
    </source>
</reference>
<feature type="transmembrane region" description="Helical" evidence="4">
    <location>
        <begin position="56"/>
        <end position="75"/>
    </location>
</feature>
<organism evidence="6 7">
    <name type="scientific">Piscinibacter aquaticus</name>
    <dbReference type="NCBI Taxonomy" id="392597"/>
    <lineage>
        <taxon>Bacteria</taxon>
        <taxon>Pseudomonadati</taxon>
        <taxon>Pseudomonadota</taxon>
        <taxon>Betaproteobacteria</taxon>
        <taxon>Burkholderiales</taxon>
        <taxon>Sphaerotilaceae</taxon>
        <taxon>Piscinibacter</taxon>
    </lineage>
</organism>
<evidence type="ECO:0000313" key="6">
    <source>
        <dbReference type="EMBL" id="TXC67089.1"/>
    </source>
</evidence>
<evidence type="ECO:0000256" key="4">
    <source>
        <dbReference type="SAM" id="Phobius"/>
    </source>
</evidence>
<feature type="compositionally biased region" description="Low complexity" evidence="3">
    <location>
        <begin position="1"/>
        <end position="41"/>
    </location>
</feature>
<gene>
    <name evidence="6" type="ORF">FSC37_19185</name>
</gene>
<evidence type="ECO:0000313" key="7">
    <source>
        <dbReference type="Proteomes" id="UP000321832"/>
    </source>
</evidence>
<comment type="catalytic activity">
    <reaction evidence="1">
        <text>ATP + protein L-histidine = ADP + protein N-phospho-L-histidine.</text>
        <dbReference type="EC" id="2.7.13.3"/>
    </reaction>
</comment>
<feature type="domain" description="Signal transduction histidine kinase dimerisation/phosphoacceptor" evidence="5">
    <location>
        <begin position="106"/>
        <end position="166"/>
    </location>
</feature>
<proteinExistence type="predicted"/>
<dbReference type="Proteomes" id="UP000321832">
    <property type="component" value="Unassembled WGS sequence"/>
</dbReference>
<dbReference type="Pfam" id="PF00512">
    <property type="entry name" value="HisKA"/>
    <property type="match status" value="1"/>
</dbReference>
<sequence length="297" mass="32049">MRCSASSSSTPTPRPSSTRSAPPRASLRRSPPATRPASTRPVGPTSAKVESSSDNFILIVGGLIALLYVTSLVIVRIGQRFIDRQALAQAEAARREQLWHREKMAALSTMAANVAHEVGNPLAVIQGVAAELPEAERGAARQIRAQGERIARMMRQIADFAAARSEAPEWVDVNALVKAICDFLAFDRRFRGLPIEFQPGEGLPACELVPDHLNEVLMNLLQACADEEPRRFAQLRVETRSLGGGVQLRIGGAGGALGEWWAQPRLAAVRRRIAEMGANARVSADAIEIDLLSPTAP</sequence>
<dbReference type="EMBL" id="VOPW01000001">
    <property type="protein sequence ID" value="TXC67089.1"/>
    <property type="molecule type" value="Genomic_DNA"/>
</dbReference>
<protein>
    <recommendedName>
        <fullName evidence="2">histidine kinase</fullName>
        <ecNumber evidence="2">2.7.13.3</ecNumber>
    </recommendedName>
</protein>
<dbReference type="CDD" id="cd00082">
    <property type="entry name" value="HisKA"/>
    <property type="match status" value="1"/>
</dbReference>
<accession>A0A5C6U2Q8</accession>
<evidence type="ECO:0000259" key="5">
    <source>
        <dbReference type="SMART" id="SM00388"/>
    </source>
</evidence>
<feature type="region of interest" description="Disordered" evidence="3">
    <location>
        <begin position="1"/>
        <end position="49"/>
    </location>
</feature>
<dbReference type="SUPFAM" id="SSF47384">
    <property type="entry name" value="Homodimeric domain of signal transducing histidine kinase"/>
    <property type="match status" value="1"/>
</dbReference>
<keyword evidence="4" id="KW-1133">Transmembrane helix</keyword>
<dbReference type="SMART" id="SM00388">
    <property type="entry name" value="HisKA"/>
    <property type="match status" value="1"/>
</dbReference>
<comment type="caution">
    <text evidence="6">The sequence shown here is derived from an EMBL/GenBank/DDBJ whole genome shotgun (WGS) entry which is preliminary data.</text>
</comment>
<evidence type="ECO:0000256" key="1">
    <source>
        <dbReference type="ARBA" id="ARBA00000085"/>
    </source>
</evidence>
<dbReference type="EC" id="2.7.13.3" evidence="2"/>
<dbReference type="Gene3D" id="1.10.287.130">
    <property type="match status" value="1"/>
</dbReference>